<protein>
    <submittedName>
        <fullName evidence="1">ABC transporter ATP-binding protein</fullName>
    </submittedName>
</protein>
<dbReference type="GO" id="GO:0005524">
    <property type="term" value="F:ATP binding"/>
    <property type="evidence" value="ECO:0007669"/>
    <property type="project" value="UniProtKB-KW"/>
</dbReference>
<keyword evidence="1" id="KW-0067">ATP-binding</keyword>
<dbReference type="EMBL" id="JAYKYQ010000025">
    <property type="protein sequence ID" value="MEB3514889.1"/>
    <property type="molecule type" value="Genomic_DNA"/>
</dbReference>
<evidence type="ECO:0000313" key="2">
    <source>
        <dbReference type="Proteomes" id="UP001348098"/>
    </source>
</evidence>
<gene>
    <name evidence="1" type="ORF">U3653_33100</name>
</gene>
<dbReference type="Proteomes" id="UP001348098">
    <property type="component" value="Unassembled WGS sequence"/>
</dbReference>
<keyword evidence="2" id="KW-1185">Reference proteome</keyword>
<proteinExistence type="predicted"/>
<organism evidence="1 2">
    <name type="scientific">Nocardia implantans</name>
    <dbReference type="NCBI Taxonomy" id="3108168"/>
    <lineage>
        <taxon>Bacteria</taxon>
        <taxon>Bacillati</taxon>
        <taxon>Actinomycetota</taxon>
        <taxon>Actinomycetes</taxon>
        <taxon>Mycobacteriales</taxon>
        <taxon>Nocardiaceae</taxon>
        <taxon>Nocardia</taxon>
    </lineage>
</organism>
<reference evidence="1 2" key="1">
    <citation type="submission" date="2023-12" db="EMBL/GenBank/DDBJ databases">
        <title>novel species in genus Nocarida.</title>
        <authorList>
            <person name="Li Z."/>
        </authorList>
    </citation>
    <scope>NUCLEOTIDE SEQUENCE [LARGE SCALE GENOMIC DNA]</scope>
    <source>
        <strain evidence="1 2">CDC186</strain>
    </source>
</reference>
<evidence type="ECO:0000313" key="1">
    <source>
        <dbReference type="EMBL" id="MEB3514889.1"/>
    </source>
</evidence>
<keyword evidence="1" id="KW-0547">Nucleotide-binding</keyword>
<feature type="non-terminal residue" evidence="1">
    <location>
        <position position="1"/>
    </location>
</feature>
<sequence length="63" mass="7017">AVLRRKERVREIMHTLPHAAQVAIRESLADNDDTQVMAYNSGDLANYQGGAFDTTVRRNTTNG</sequence>
<comment type="caution">
    <text evidence="1">The sequence shown here is derived from an EMBL/GenBank/DDBJ whole genome shotgun (WGS) entry which is preliminary data.</text>
</comment>
<name>A0ABU6B5C9_9NOCA</name>
<accession>A0ABU6B5C9</accession>